<comment type="function">
    <text evidence="6">Also exhibits azoreductase activity. Catalyzes the reductive cleavage of the azo bond in aromatic azo compounds to the corresponding amines.</text>
</comment>
<dbReference type="InterPro" id="IPR023048">
    <property type="entry name" value="NADH:quinone_OxRdtase_FMN_depd"/>
</dbReference>
<sequence length="216" mass="23541">MPSFYSNPTLFEEIVMKQILHIDSSLFSDKGVSSTLAGDYVAGLMERDPELRVVHRDLGRDPVPHLDAIRLGAISTPEAGRTPEQARIAEEAEAMIREIQEADLLVVGVPMYNFGIPSVLKSWFDHVARAGVTFRYTAEGPEGLLEGKRAVIVTSRGGLHRGQPTDTQTGYLTTILGFVGITDVEFVYAEGLNLGEEARASALDSAKKDIERLLAA</sequence>
<keyword evidence="3 6" id="KW-0560">Oxidoreductase</keyword>
<dbReference type="GO" id="GO:0009055">
    <property type="term" value="F:electron transfer activity"/>
    <property type="evidence" value="ECO:0007669"/>
    <property type="project" value="UniProtKB-UniRule"/>
</dbReference>
<evidence type="ECO:0000256" key="2">
    <source>
        <dbReference type="ARBA" id="ARBA00022643"/>
    </source>
</evidence>
<keyword evidence="2 6" id="KW-0288">FMN</keyword>
<dbReference type="GO" id="GO:0010181">
    <property type="term" value="F:FMN binding"/>
    <property type="evidence" value="ECO:0007669"/>
    <property type="project" value="UniProtKB-UniRule"/>
</dbReference>
<comment type="similarity">
    <text evidence="6">Belongs to the azoreductase type 1 family.</text>
</comment>
<dbReference type="GO" id="GO:0016655">
    <property type="term" value="F:oxidoreductase activity, acting on NAD(P)H, quinone or similar compound as acceptor"/>
    <property type="evidence" value="ECO:0007669"/>
    <property type="project" value="InterPro"/>
</dbReference>
<evidence type="ECO:0000256" key="5">
    <source>
        <dbReference type="ARBA" id="ARBA00048542"/>
    </source>
</evidence>
<dbReference type="HAMAP" id="MF_01216">
    <property type="entry name" value="Azoreductase_type1"/>
    <property type="match status" value="1"/>
</dbReference>
<keyword evidence="9" id="KW-1185">Reference proteome</keyword>
<evidence type="ECO:0000313" key="8">
    <source>
        <dbReference type="EMBL" id="EXJ14408.1"/>
    </source>
</evidence>
<name>W9V4G8_9GAMM</name>
<dbReference type="InterPro" id="IPR003680">
    <property type="entry name" value="Flavodoxin_fold"/>
</dbReference>
<comment type="catalytic activity">
    <reaction evidence="6">
        <text>2 a quinone + NADH + H(+) = 2 a 1,4-benzosemiquinone + NAD(+)</text>
        <dbReference type="Rhea" id="RHEA:65952"/>
        <dbReference type="ChEBI" id="CHEBI:15378"/>
        <dbReference type="ChEBI" id="CHEBI:57540"/>
        <dbReference type="ChEBI" id="CHEBI:57945"/>
        <dbReference type="ChEBI" id="CHEBI:132124"/>
        <dbReference type="ChEBI" id="CHEBI:134225"/>
    </reaction>
</comment>
<proteinExistence type="inferred from homology"/>
<comment type="caution">
    <text evidence="8">The sequence shown here is derived from an EMBL/GenBank/DDBJ whole genome shotgun (WGS) entry which is preliminary data.</text>
</comment>
<dbReference type="STRING" id="1249627.D779_2549"/>
<dbReference type="InterPro" id="IPR050104">
    <property type="entry name" value="FMN-dep_NADH:Q_OxRdtase_AzoR1"/>
</dbReference>
<dbReference type="eggNOG" id="COG1182">
    <property type="taxonomic scope" value="Bacteria"/>
</dbReference>
<organism evidence="8 9">
    <name type="scientific">Imhoffiella purpurea</name>
    <dbReference type="NCBI Taxonomy" id="1249627"/>
    <lineage>
        <taxon>Bacteria</taxon>
        <taxon>Pseudomonadati</taxon>
        <taxon>Pseudomonadota</taxon>
        <taxon>Gammaproteobacteria</taxon>
        <taxon>Chromatiales</taxon>
        <taxon>Chromatiaceae</taxon>
        <taxon>Imhoffiella</taxon>
    </lineage>
</organism>
<feature type="binding site" evidence="6">
    <location>
        <position position="25"/>
    </location>
    <ligand>
        <name>FMN</name>
        <dbReference type="ChEBI" id="CHEBI:58210"/>
    </ligand>
</feature>
<comment type="catalytic activity">
    <reaction evidence="5">
        <text>N,N-dimethyl-1,4-phenylenediamine + anthranilate + 2 NAD(+) = 2-(4-dimethylaminophenyl)diazenylbenzoate + 2 NADH + 2 H(+)</text>
        <dbReference type="Rhea" id="RHEA:55872"/>
        <dbReference type="ChEBI" id="CHEBI:15378"/>
        <dbReference type="ChEBI" id="CHEBI:15783"/>
        <dbReference type="ChEBI" id="CHEBI:16567"/>
        <dbReference type="ChEBI" id="CHEBI:57540"/>
        <dbReference type="ChEBI" id="CHEBI:57945"/>
        <dbReference type="ChEBI" id="CHEBI:71579"/>
        <dbReference type="EC" id="1.7.1.17"/>
    </reaction>
    <physiologicalReaction direction="right-to-left" evidence="5">
        <dbReference type="Rhea" id="RHEA:55874"/>
    </physiologicalReaction>
</comment>
<protein>
    <recommendedName>
        <fullName evidence="6">FMN dependent NADH:quinone oxidoreductase</fullName>
        <ecNumber evidence="6">1.6.5.-</ecNumber>
    </recommendedName>
    <alternativeName>
        <fullName evidence="6">Azo-dye reductase</fullName>
    </alternativeName>
    <alternativeName>
        <fullName evidence="6">FMN-dependent NADH-azo compound oxidoreductase</fullName>
    </alternativeName>
    <alternativeName>
        <fullName evidence="6">FMN-dependent NADH-azoreductase</fullName>
        <ecNumber evidence="6">1.7.1.17</ecNumber>
    </alternativeName>
</protein>
<evidence type="ECO:0000256" key="3">
    <source>
        <dbReference type="ARBA" id="ARBA00023002"/>
    </source>
</evidence>
<feature type="domain" description="Flavodoxin-like fold" evidence="7">
    <location>
        <begin position="17"/>
        <end position="212"/>
    </location>
</feature>
<feature type="binding site" evidence="6">
    <location>
        <begin position="111"/>
        <end position="114"/>
    </location>
    <ligand>
        <name>FMN</name>
        <dbReference type="ChEBI" id="CHEBI:58210"/>
    </ligand>
</feature>
<comment type="subunit">
    <text evidence="6">Homodimer.</text>
</comment>
<dbReference type="SUPFAM" id="SSF52218">
    <property type="entry name" value="Flavoproteins"/>
    <property type="match status" value="1"/>
</dbReference>
<dbReference type="AlphaFoldDB" id="W9V4G8"/>
<dbReference type="Gene3D" id="3.40.50.360">
    <property type="match status" value="1"/>
</dbReference>
<feature type="binding site" evidence="6">
    <location>
        <begin position="155"/>
        <end position="158"/>
    </location>
    <ligand>
        <name>FMN</name>
        <dbReference type="ChEBI" id="CHEBI:58210"/>
    </ligand>
</feature>
<accession>W9V4G8</accession>
<evidence type="ECO:0000256" key="6">
    <source>
        <dbReference type="HAMAP-Rule" id="MF_01216"/>
    </source>
</evidence>
<evidence type="ECO:0000313" key="9">
    <source>
        <dbReference type="Proteomes" id="UP000019460"/>
    </source>
</evidence>
<keyword evidence="4 6" id="KW-0520">NAD</keyword>
<dbReference type="PATRIC" id="fig|1249627.3.peg.2714"/>
<dbReference type="Pfam" id="PF02525">
    <property type="entry name" value="Flavodoxin_2"/>
    <property type="match status" value="1"/>
</dbReference>
<evidence type="ECO:0000259" key="7">
    <source>
        <dbReference type="Pfam" id="PF02525"/>
    </source>
</evidence>
<comment type="cofactor">
    <cofactor evidence="6">
        <name>FMN</name>
        <dbReference type="ChEBI" id="CHEBI:58210"/>
    </cofactor>
    <text evidence="6">Binds 1 FMN per subunit.</text>
</comment>
<dbReference type="EC" id="1.7.1.17" evidence="6"/>
<dbReference type="EMBL" id="AONC01000040">
    <property type="protein sequence ID" value="EXJ14408.1"/>
    <property type="molecule type" value="Genomic_DNA"/>
</dbReference>
<keyword evidence="1 6" id="KW-0285">Flavoprotein</keyword>
<dbReference type="EC" id="1.6.5.-" evidence="6"/>
<gene>
    <name evidence="6" type="primary">azoR</name>
    <name evidence="8" type="ORF">D779_2549</name>
</gene>
<dbReference type="PANTHER" id="PTHR43741:SF2">
    <property type="entry name" value="FMN-DEPENDENT NADH:QUINONE OXIDOREDUCTASE"/>
    <property type="match status" value="1"/>
</dbReference>
<dbReference type="InterPro" id="IPR029039">
    <property type="entry name" value="Flavoprotein-like_sf"/>
</dbReference>
<evidence type="ECO:0000256" key="1">
    <source>
        <dbReference type="ARBA" id="ARBA00022630"/>
    </source>
</evidence>
<dbReference type="Proteomes" id="UP000019460">
    <property type="component" value="Unassembled WGS sequence"/>
</dbReference>
<dbReference type="PANTHER" id="PTHR43741">
    <property type="entry name" value="FMN-DEPENDENT NADH-AZOREDUCTASE 1"/>
    <property type="match status" value="1"/>
</dbReference>
<comment type="caution">
    <text evidence="6">Lacks conserved residue(s) required for the propagation of feature annotation.</text>
</comment>
<evidence type="ECO:0000256" key="4">
    <source>
        <dbReference type="ARBA" id="ARBA00023027"/>
    </source>
</evidence>
<reference evidence="8 9" key="1">
    <citation type="submission" date="2012-11" db="EMBL/GenBank/DDBJ databases">
        <title>Genome assembly of Thiorhodococcus sp. AK35.</title>
        <authorList>
            <person name="Nupur N."/>
            <person name="Khatri I."/>
            <person name="Subramanian S."/>
            <person name="Pinnaka A."/>
        </authorList>
    </citation>
    <scope>NUCLEOTIDE SEQUENCE [LARGE SCALE GENOMIC DNA]</scope>
    <source>
        <strain evidence="8 9">AK35</strain>
    </source>
</reference>
<dbReference type="GO" id="GO:0016652">
    <property type="term" value="F:oxidoreductase activity, acting on NAD(P)H as acceptor"/>
    <property type="evidence" value="ECO:0007669"/>
    <property type="project" value="UniProtKB-UniRule"/>
</dbReference>
<comment type="function">
    <text evidence="6">Quinone reductase that provides resistance to thiol-specific stress caused by electrophilic quinones.</text>
</comment>